<keyword evidence="4" id="KW-0732">Signal</keyword>
<reference evidence="7" key="1">
    <citation type="journal article" date="2019" name="Int. J. Syst. Evol. Microbiol.">
        <title>The Global Catalogue of Microorganisms (GCM) 10K type strain sequencing project: providing services to taxonomists for standard genome sequencing and annotation.</title>
        <authorList>
            <consortium name="The Broad Institute Genomics Platform"/>
            <consortium name="The Broad Institute Genome Sequencing Center for Infectious Disease"/>
            <person name="Wu L."/>
            <person name="Ma J."/>
        </authorList>
    </citation>
    <scope>NUCLEOTIDE SEQUENCE [LARGE SCALE GENOMIC DNA]</scope>
    <source>
        <strain evidence="7">CGMCC 4.7382</strain>
    </source>
</reference>
<comment type="caution">
    <text evidence="6">The sequence shown here is derived from an EMBL/GenBank/DDBJ whole genome shotgun (WGS) entry which is preliminary data.</text>
</comment>
<dbReference type="EMBL" id="JBHTBH010000010">
    <property type="protein sequence ID" value="MFC7330174.1"/>
    <property type="molecule type" value="Genomic_DNA"/>
</dbReference>
<dbReference type="InterPro" id="IPR051313">
    <property type="entry name" value="Bact_iron-sidero_bind"/>
</dbReference>
<dbReference type="PANTHER" id="PTHR30532:SF24">
    <property type="entry name" value="FERRIC ENTEROBACTIN-BINDING PERIPLASMIC PROTEIN FEPB"/>
    <property type="match status" value="1"/>
</dbReference>
<gene>
    <name evidence="6" type="ORF">ACFQRF_20815</name>
</gene>
<evidence type="ECO:0000313" key="7">
    <source>
        <dbReference type="Proteomes" id="UP001596540"/>
    </source>
</evidence>
<dbReference type="Proteomes" id="UP001596540">
    <property type="component" value="Unassembled WGS sequence"/>
</dbReference>
<comment type="subcellular location">
    <subcellularLocation>
        <location evidence="1">Cell envelope</location>
    </subcellularLocation>
</comment>
<evidence type="ECO:0000256" key="1">
    <source>
        <dbReference type="ARBA" id="ARBA00004196"/>
    </source>
</evidence>
<dbReference type="RefSeq" id="WP_379872808.1">
    <property type="nucleotide sequence ID" value="NZ_JBHTBH010000010.1"/>
</dbReference>
<accession>A0ABW2KLB2</accession>
<comment type="similarity">
    <text evidence="2">Belongs to the bacterial solute-binding protein 8 family.</text>
</comment>
<dbReference type="PROSITE" id="PS50983">
    <property type="entry name" value="FE_B12_PBP"/>
    <property type="match status" value="1"/>
</dbReference>
<protein>
    <recommendedName>
        <fullName evidence="5">Fe/B12 periplasmic-binding domain-containing protein</fullName>
    </recommendedName>
</protein>
<proteinExistence type="inferred from homology"/>
<keyword evidence="3" id="KW-0813">Transport</keyword>
<dbReference type="SUPFAM" id="SSF53807">
    <property type="entry name" value="Helical backbone' metal receptor"/>
    <property type="match status" value="1"/>
</dbReference>
<name>A0ABW2KLB2_9ACTN</name>
<evidence type="ECO:0000313" key="6">
    <source>
        <dbReference type="EMBL" id="MFC7330174.1"/>
    </source>
</evidence>
<sequence>MRDSWQRIATSGGAALGRPEEAAELVADLETRLSEAVREHPRFAGRTYTFSQAHEAGALSVMRTPDDVTAALLEELGLTMSERATGLAGSEFSVRVGFEELEVVDADVALVNFYAEDLRDDLENNAVFQRLPVVRNGGYVPLTNEEFAPLRASTVLSIPVALDVMVPKLEEAVG</sequence>
<dbReference type="PANTHER" id="PTHR30532">
    <property type="entry name" value="IRON III DICITRATE-BINDING PERIPLASMIC PROTEIN"/>
    <property type="match status" value="1"/>
</dbReference>
<dbReference type="Gene3D" id="3.40.50.1980">
    <property type="entry name" value="Nitrogenase molybdenum iron protein domain"/>
    <property type="match status" value="1"/>
</dbReference>
<dbReference type="InterPro" id="IPR002491">
    <property type="entry name" value="ABC_transptr_periplasmic_BD"/>
</dbReference>
<evidence type="ECO:0000259" key="5">
    <source>
        <dbReference type="PROSITE" id="PS50983"/>
    </source>
</evidence>
<organism evidence="6 7">
    <name type="scientific">Marinactinospora rubrisoli</name>
    <dbReference type="NCBI Taxonomy" id="2715399"/>
    <lineage>
        <taxon>Bacteria</taxon>
        <taxon>Bacillati</taxon>
        <taxon>Actinomycetota</taxon>
        <taxon>Actinomycetes</taxon>
        <taxon>Streptosporangiales</taxon>
        <taxon>Nocardiopsidaceae</taxon>
        <taxon>Marinactinospora</taxon>
    </lineage>
</organism>
<evidence type="ECO:0000256" key="2">
    <source>
        <dbReference type="ARBA" id="ARBA00008814"/>
    </source>
</evidence>
<keyword evidence="7" id="KW-1185">Reference proteome</keyword>
<evidence type="ECO:0000256" key="3">
    <source>
        <dbReference type="ARBA" id="ARBA00022448"/>
    </source>
</evidence>
<evidence type="ECO:0000256" key="4">
    <source>
        <dbReference type="ARBA" id="ARBA00022729"/>
    </source>
</evidence>
<feature type="domain" description="Fe/B12 periplasmic-binding" evidence="5">
    <location>
        <begin position="1"/>
        <end position="173"/>
    </location>
</feature>